<protein>
    <recommendedName>
        <fullName evidence="8">Bacterial Ig-like domain-containing protein</fullName>
    </recommendedName>
</protein>
<dbReference type="EMBL" id="NGJK01000062">
    <property type="protein sequence ID" value="RAP02915.1"/>
    <property type="molecule type" value="Genomic_DNA"/>
</dbReference>
<dbReference type="Proteomes" id="UP000248557">
    <property type="component" value="Unassembled WGS sequence"/>
</dbReference>
<evidence type="ECO:0000256" key="5">
    <source>
        <dbReference type="ARBA" id="ARBA00022729"/>
    </source>
</evidence>
<dbReference type="PANTHER" id="PTHR11319:SF35">
    <property type="entry name" value="OUTER MEMBRANE PROTEIN PMPC-RELATED"/>
    <property type="match status" value="1"/>
</dbReference>
<proteinExistence type="predicted"/>
<dbReference type="InterPro" id="IPR032109">
    <property type="entry name" value="Big_3_5"/>
</dbReference>
<dbReference type="InterPro" id="IPR003368">
    <property type="entry name" value="POMP_repeat"/>
</dbReference>
<dbReference type="PANTHER" id="PTHR11319">
    <property type="entry name" value="G PROTEIN-COUPLED RECEPTOR-RELATED"/>
    <property type="match status" value="1"/>
</dbReference>
<evidence type="ECO:0000256" key="4">
    <source>
        <dbReference type="ARBA" id="ARBA00022525"/>
    </source>
</evidence>
<sequence length="1311" mass="142276">MKINNKNLLIGFLFILLIVLSVGSVTAKDTNTTLSSKVEPQDMSTTLTKDSALQTNDNSLSSIKEKPQSKIKNNLTEVNNKVVKVKNNTLENTHNNKEIKSIKKEDIQDNSFKNLQKQIDETENTLTLTHNYTKTDTDNTIIINKTFILNGNGYTINAKNNKGIFTITNNAKVTLKNIILVNSTDSAITTDINTDLILENTTATNNKAKNGGVIYNKGNLYISYSTFDNNSVVNYGGVICNNGTDNTYINIENSLFMNNTATTPKNGEGEGGAIYTKLSSLTVTNTKFINNTAAVTETNGGNGGAICIEDTANPITITNSNFTKSVSRYGAAILVNNYHSSCDKLAEVTITNCNFTDNEGLHGATYFLNTTVNIEGTTFNNNSATYLRSDKQNSMGGAICFDYNAICNINNSVFTNNSAVGRGGAISGGIFEGNRLNVNNTLFEGNYLLNKTKSFGGAIDTLVNATILNSKFINNTAVNGGAIINIANMTIENTTFTNNTAVNKGGAIANNCTENNKVEIHDSTFIENRVTTQKHNTGQGGAIYTKNTEFILNNSTFTNNSVYSTENIGGDGGAICIENTLNNVLISNSTFTNSSSRYGAAFSISNYGLINDNLKNTTIINCNIRNNSGLCGATYFITANVTLINTTYTNNNATTLRSDKTDSTGGAINYDYGVNCTILNSTFTNNSAYGRGGAIYGGITNTNILNIENTLFENNTVLNTTNSHGGAIYASENVTINNSTFTNNKAHYGGAIYTEDTLTLSNSTITNSTNAVEFKNSNITNNTYSNTNITTTITTSEIPEIMIIDDKLDIIINIKAEDKYNTTINTGVIEVYQNNVLIDTIAVVNGSATYKYTAVNKKEEVTFRYVDETSAFTQNSITKTINARQLDVHITVDPIETKYVGETITIKATIKDENDDLLDGSVIIKIGNDTVNTNVVNGIVNYNYTLKQAGTYNITVSYLGTSRYASAEESIPITVTKLNTKITTNIPNTVKALQNITINATLKDSNDNILINKDIILKINGKTITTLQTDANGNITYNYTTKNMGLYNINLIYVGSDVYIATNTSNIVSVESLKTSIILNNITTKYNDTTTIVVGVIDEFGNDVNGGKVIVKINGKTLKDTDGNIIFAYVTNGTAKITTTLSMKPKTYNITAVYGGKSYYESARTNNSTLIITKRDAVVSFEDIPQPEAGSDVEIKVKVVDADADTLVNTGCVILKLNGKTLKDTDGQIIYTNVINGTAVVKYNIPSNFKAKEYKLTAVFANNVYNRAEANSTLTIIKASNNTNTTQNSDNTIKTVKQYNINPKKEYIVKT</sequence>
<evidence type="ECO:0000256" key="3">
    <source>
        <dbReference type="ARBA" id="ARBA00004613"/>
    </source>
</evidence>
<evidence type="ECO:0000313" key="9">
    <source>
        <dbReference type="EMBL" id="RAP02915.1"/>
    </source>
</evidence>
<evidence type="ECO:0000256" key="6">
    <source>
        <dbReference type="ARBA" id="ARBA00023136"/>
    </source>
</evidence>
<evidence type="ECO:0000256" key="1">
    <source>
        <dbReference type="ARBA" id="ARBA00004196"/>
    </source>
</evidence>
<name>A0A328Q3V3_9EURY</name>
<dbReference type="SUPFAM" id="SSF51126">
    <property type="entry name" value="Pectin lyase-like"/>
    <property type="match status" value="3"/>
</dbReference>
<accession>A0A328Q3V3</accession>
<dbReference type="InterPro" id="IPR011050">
    <property type="entry name" value="Pectin_lyase_fold/virulence"/>
</dbReference>
<evidence type="ECO:0000256" key="7">
    <source>
        <dbReference type="ARBA" id="ARBA00023237"/>
    </source>
</evidence>
<keyword evidence="7" id="KW-0998">Cell outer membrane</keyword>
<keyword evidence="5" id="KW-0732">Signal</keyword>
<feature type="domain" description="Bacterial Ig-like" evidence="8">
    <location>
        <begin position="896"/>
        <end position="976"/>
    </location>
</feature>
<gene>
    <name evidence="9" type="ORF">CA615_04870</name>
</gene>
<dbReference type="RefSeq" id="WP_112149606.1">
    <property type="nucleotide sequence ID" value="NZ_NGJK01000062.1"/>
</dbReference>
<dbReference type="NCBIfam" id="TIGR01376">
    <property type="entry name" value="POMP_repeat"/>
    <property type="match status" value="3"/>
</dbReference>
<evidence type="ECO:0000259" key="8">
    <source>
        <dbReference type="Pfam" id="PF16640"/>
    </source>
</evidence>
<comment type="caution">
    <text evidence="9">The sequence shown here is derived from an EMBL/GenBank/DDBJ whole genome shotgun (WGS) entry which is preliminary data.</text>
</comment>
<keyword evidence="6" id="KW-0472">Membrane</keyword>
<evidence type="ECO:0000313" key="10">
    <source>
        <dbReference type="Proteomes" id="UP000248557"/>
    </source>
</evidence>
<dbReference type="GO" id="GO:0005576">
    <property type="term" value="C:extracellular region"/>
    <property type="evidence" value="ECO:0007669"/>
    <property type="project" value="UniProtKB-SubCell"/>
</dbReference>
<evidence type="ECO:0000256" key="2">
    <source>
        <dbReference type="ARBA" id="ARBA00004442"/>
    </source>
</evidence>
<dbReference type="Gene3D" id="2.60.40.10">
    <property type="entry name" value="Immunoglobulins"/>
    <property type="match status" value="3"/>
</dbReference>
<comment type="subcellular location">
    <subcellularLocation>
        <location evidence="1">Cell envelope</location>
    </subcellularLocation>
    <subcellularLocation>
        <location evidence="2">Cell outer membrane</location>
    </subcellularLocation>
    <subcellularLocation>
        <location evidence="3">Secreted</location>
    </subcellularLocation>
</comment>
<dbReference type="Pfam" id="PF16640">
    <property type="entry name" value="Big_3_5"/>
    <property type="match status" value="1"/>
</dbReference>
<reference evidence="9 10" key="1">
    <citation type="submission" date="2017-05" db="EMBL/GenBank/DDBJ databases">
        <title>Host range expansion of the Methanosphaera genus to humans and monogastric animals involves recent and extensive reduction in genome content.</title>
        <authorList>
            <person name="Hoedt E.C."/>
            <person name="Volmer J.G."/>
            <person name="Parks D.H."/>
            <person name="Rosewarne C.P."/>
            <person name="Denman S.E."/>
            <person name="Mcsweeney C.S."/>
            <person name="O Cuiv P."/>
            <person name="Hugenholtz P."/>
            <person name="Tyson G.W."/>
            <person name="Morrison M."/>
        </authorList>
    </citation>
    <scope>NUCLEOTIDE SEQUENCE [LARGE SCALE GENOMIC DNA]</scope>
    <source>
        <strain evidence="9 10">PA5</strain>
    </source>
</reference>
<dbReference type="SMART" id="SM00710">
    <property type="entry name" value="PbH1"/>
    <property type="match status" value="16"/>
</dbReference>
<dbReference type="InterPro" id="IPR013783">
    <property type="entry name" value="Ig-like_fold"/>
</dbReference>
<dbReference type="InterPro" id="IPR006626">
    <property type="entry name" value="PbH1"/>
</dbReference>
<organism evidence="9 10">
    <name type="scientific">Methanosphaera stadtmanae</name>
    <dbReference type="NCBI Taxonomy" id="2317"/>
    <lineage>
        <taxon>Archaea</taxon>
        <taxon>Methanobacteriati</taxon>
        <taxon>Methanobacteriota</taxon>
        <taxon>Methanomada group</taxon>
        <taxon>Methanobacteria</taxon>
        <taxon>Methanobacteriales</taxon>
        <taxon>Methanobacteriaceae</taxon>
        <taxon>Methanosphaera</taxon>
    </lineage>
</organism>
<dbReference type="Pfam" id="PF02415">
    <property type="entry name" value="Chlam_PMP"/>
    <property type="match status" value="8"/>
</dbReference>
<keyword evidence="4" id="KW-0964">Secreted</keyword>